<feature type="transmembrane region" description="Helical" evidence="1">
    <location>
        <begin position="120"/>
        <end position="139"/>
    </location>
</feature>
<keyword evidence="1" id="KW-0812">Transmembrane</keyword>
<organism evidence="2">
    <name type="scientific">marine sediment metagenome</name>
    <dbReference type="NCBI Taxonomy" id="412755"/>
    <lineage>
        <taxon>unclassified sequences</taxon>
        <taxon>metagenomes</taxon>
        <taxon>ecological metagenomes</taxon>
    </lineage>
</organism>
<dbReference type="EMBL" id="LAZR01008959">
    <property type="protein sequence ID" value="KKM75544.1"/>
    <property type="molecule type" value="Genomic_DNA"/>
</dbReference>
<keyword evidence="1" id="KW-0472">Membrane</keyword>
<name>A0A0F9K0H4_9ZZZZ</name>
<accession>A0A0F9K0H4</accession>
<keyword evidence="1" id="KW-1133">Transmembrane helix</keyword>
<evidence type="ECO:0000313" key="2">
    <source>
        <dbReference type="EMBL" id="KKM75544.1"/>
    </source>
</evidence>
<proteinExistence type="predicted"/>
<protein>
    <submittedName>
        <fullName evidence="2">Uncharacterized protein</fullName>
    </submittedName>
</protein>
<reference evidence="2" key="1">
    <citation type="journal article" date="2015" name="Nature">
        <title>Complex archaea that bridge the gap between prokaryotes and eukaryotes.</title>
        <authorList>
            <person name="Spang A."/>
            <person name="Saw J.H."/>
            <person name="Jorgensen S.L."/>
            <person name="Zaremba-Niedzwiedzka K."/>
            <person name="Martijn J."/>
            <person name="Lind A.E."/>
            <person name="van Eijk R."/>
            <person name="Schleper C."/>
            <person name="Guy L."/>
            <person name="Ettema T.J."/>
        </authorList>
    </citation>
    <scope>NUCLEOTIDE SEQUENCE</scope>
</reference>
<evidence type="ECO:0000256" key="1">
    <source>
        <dbReference type="SAM" id="Phobius"/>
    </source>
</evidence>
<feature type="transmembrane region" description="Helical" evidence="1">
    <location>
        <begin position="176"/>
        <end position="194"/>
    </location>
</feature>
<comment type="caution">
    <text evidence="2">The sequence shown here is derived from an EMBL/GenBank/DDBJ whole genome shotgun (WGS) entry which is preliminary data.</text>
</comment>
<gene>
    <name evidence="2" type="ORF">LCGC14_1389140</name>
</gene>
<feature type="transmembrane region" description="Helical" evidence="1">
    <location>
        <begin position="146"/>
        <end position="164"/>
    </location>
</feature>
<sequence length="210" mass="23596">MKWIPIILMVLMIAFVDAAQDSNVNIFDTNEVFDLSVHLNNENGDVLGANCSIQIRNNSFDVLVDDNMNEVNGGWYNFTYNTSKVGKHLCRTNCTKSGEFTAGNCDFIIEAIELEESNKMIFLFALMFGIALVLLVLALFKEDVTFAALSGMLFVLTALFLWFNGVDLGDRTLNNFWTQGSALIIFGLGLYLLIRSTMEQAQEDMDNLER</sequence>
<dbReference type="AlphaFoldDB" id="A0A0F9K0H4"/>